<dbReference type="GO" id="GO:0005634">
    <property type="term" value="C:nucleus"/>
    <property type="evidence" value="ECO:0007669"/>
    <property type="project" value="UniProtKB-SubCell"/>
</dbReference>
<dbReference type="OrthoDB" id="424551at2759"/>
<evidence type="ECO:0000259" key="12">
    <source>
        <dbReference type="PROSITE" id="PS51186"/>
    </source>
</evidence>
<dbReference type="Proteomes" id="UP000578531">
    <property type="component" value="Unassembled WGS sequence"/>
</dbReference>
<evidence type="ECO:0000256" key="3">
    <source>
        <dbReference type="ARBA" id="ARBA00008870"/>
    </source>
</evidence>
<keyword evidence="7" id="KW-0808">Transferase</keyword>
<evidence type="ECO:0000256" key="5">
    <source>
        <dbReference type="ARBA" id="ARBA00015043"/>
    </source>
</evidence>
<evidence type="ECO:0000256" key="7">
    <source>
        <dbReference type="ARBA" id="ARBA00022679"/>
    </source>
</evidence>
<comment type="catalytic activity">
    <reaction evidence="11">
        <text>N-terminal L-seryl-[histone H4] + acetyl-CoA = N-terminal N(alpha)-acetyl-L-seryl-[histone H4] + CoA + H(+)</text>
        <dbReference type="Rhea" id="RHEA:50596"/>
        <dbReference type="Rhea" id="RHEA-COMP:12740"/>
        <dbReference type="Rhea" id="RHEA-COMP:12743"/>
        <dbReference type="ChEBI" id="CHEBI:15378"/>
        <dbReference type="ChEBI" id="CHEBI:57287"/>
        <dbReference type="ChEBI" id="CHEBI:57288"/>
        <dbReference type="ChEBI" id="CHEBI:64738"/>
        <dbReference type="ChEBI" id="CHEBI:83690"/>
        <dbReference type="EC" id="2.3.1.257"/>
    </reaction>
</comment>
<accession>A0A8H6FCJ1</accession>
<dbReference type="RefSeq" id="XP_037157975.1">
    <property type="nucleotide sequence ID" value="XM_037315136.1"/>
</dbReference>
<organism evidence="13 14">
    <name type="scientific">Letharia columbiana</name>
    <dbReference type="NCBI Taxonomy" id="112416"/>
    <lineage>
        <taxon>Eukaryota</taxon>
        <taxon>Fungi</taxon>
        <taxon>Dikarya</taxon>
        <taxon>Ascomycota</taxon>
        <taxon>Pezizomycotina</taxon>
        <taxon>Lecanoromycetes</taxon>
        <taxon>OSLEUM clade</taxon>
        <taxon>Lecanoromycetidae</taxon>
        <taxon>Lecanorales</taxon>
        <taxon>Lecanorineae</taxon>
        <taxon>Parmeliaceae</taxon>
        <taxon>Letharia</taxon>
    </lineage>
</organism>
<dbReference type="Pfam" id="PF00583">
    <property type="entry name" value="Acetyltransf_1"/>
    <property type="match status" value="1"/>
</dbReference>
<dbReference type="GeneID" id="59294940"/>
<dbReference type="GO" id="GO:0005737">
    <property type="term" value="C:cytoplasm"/>
    <property type="evidence" value="ECO:0007669"/>
    <property type="project" value="UniProtKB-SubCell"/>
</dbReference>
<evidence type="ECO:0000256" key="4">
    <source>
        <dbReference type="ARBA" id="ARBA00012950"/>
    </source>
</evidence>
<dbReference type="Gene3D" id="3.40.630.30">
    <property type="match status" value="1"/>
</dbReference>
<dbReference type="InterPro" id="IPR000182">
    <property type="entry name" value="GNAT_dom"/>
</dbReference>
<comment type="caution">
    <text evidence="13">The sequence shown here is derived from an EMBL/GenBank/DDBJ whole genome shotgun (WGS) entry which is preliminary data.</text>
</comment>
<dbReference type="EC" id="2.3.1.257" evidence="4"/>
<keyword evidence="6" id="KW-0963">Cytoplasm</keyword>
<dbReference type="PANTHER" id="PTHR20531">
    <property type="entry name" value="N-ALPHA-ACETYLTRANSFERASE 40"/>
    <property type="match status" value="1"/>
</dbReference>
<dbReference type="GO" id="GO:0010485">
    <property type="term" value="F:histone H4 acetyltransferase activity"/>
    <property type="evidence" value="ECO:0007669"/>
    <property type="project" value="InterPro"/>
</dbReference>
<keyword evidence="9" id="KW-0012">Acyltransferase</keyword>
<dbReference type="GO" id="GO:0043998">
    <property type="term" value="F:histone H2A acetyltransferase activity"/>
    <property type="evidence" value="ECO:0007669"/>
    <property type="project" value="InterPro"/>
</dbReference>
<dbReference type="InterPro" id="IPR016181">
    <property type="entry name" value="Acyl_CoA_acyltransferase"/>
</dbReference>
<dbReference type="AlphaFoldDB" id="A0A8H6FCJ1"/>
<gene>
    <name evidence="13" type="ORF">HO173_013314</name>
</gene>
<sequence>MSKYTSCYRHTNQTRQRHLTTANAPIILPSTLPPRAPAMPPASRLTTLNELPLPTFLAQLWPRDDPRVETPGPADGGGPWRLRLRAAEGLSEAELTGCFRLVRDSSAADYGASASGWRPGRKREEMRLRDLRYILLGRSSAGGELEGESCLPVGGFLSFMLTWEDGIEVIYCYEIHLDECVRGRGVGKRLMGHFEEVGRKAGVEKAMLTVFKRNKAAMQFYERLGYEEDEYSPRPKKLRNGVVKELDYLIMSKSLIGGVKNHQEEGQRKRKAG</sequence>
<comment type="catalytic activity">
    <reaction evidence="10">
        <text>N-terminal L-seryl-[histone H2A] + acetyl-CoA = N-terminal N(alpha)-acetyl-L-seryl-[histone H2A] + CoA + H(+)</text>
        <dbReference type="Rhea" id="RHEA:50600"/>
        <dbReference type="Rhea" id="RHEA-COMP:12742"/>
        <dbReference type="Rhea" id="RHEA-COMP:12744"/>
        <dbReference type="ChEBI" id="CHEBI:15378"/>
        <dbReference type="ChEBI" id="CHEBI:57287"/>
        <dbReference type="ChEBI" id="CHEBI:57288"/>
        <dbReference type="ChEBI" id="CHEBI:64738"/>
        <dbReference type="ChEBI" id="CHEBI:83690"/>
        <dbReference type="EC" id="2.3.1.257"/>
    </reaction>
</comment>
<name>A0A8H6FCJ1_9LECA</name>
<evidence type="ECO:0000256" key="8">
    <source>
        <dbReference type="ARBA" id="ARBA00023242"/>
    </source>
</evidence>
<keyword evidence="14" id="KW-1185">Reference proteome</keyword>
<dbReference type="GO" id="GO:1990189">
    <property type="term" value="F:protein N-terminal-serine acetyltransferase activity"/>
    <property type="evidence" value="ECO:0007669"/>
    <property type="project" value="UniProtKB-EC"/>
</dbReference>
<comment type="subcellular location">
    <subcellularLocation>
        <location evidence="2">Cytoplasm</location>
    </subcellularLocation>
    <subcellularLocation>
        <location evidence="1">Nucleus</location>
    </subcellularLocation>
</comment>
<proteinExistence type="inferred from homology"/>
<dbReference type="PROSITE" id="PS51186">
    <property type="entry name" value="GNAT"/>
    <property type="match status" value="1"/>
</dbReference>
<reference evidence="13 14" key="1">
    <citation type="journal article" date="2020" name="Genomics">
        <title>Complete, high-quality genomes from long-read metagenomic sequencing of two wolf lichen thalli reveals enigmatic genome architecture.</title>
        <authorList>
            <person name="McKenzie S.K."/>
            <person name="Walston R.F."/>
            <person name="Allen J.L."/>
        </authorList>
    </citation>
    <scope>NUCLEOTIDE SEQUENCE [LARGE SCALE GENOMIC DNA]</scope>
    <source>
        <strain evidence="13">WasteWater2</strain>
    </source>
</reference>
<comment type="similarity">
    <text evidence="3">Belongs to the acetyltransferase family. NAA40 subfamily.</text>
</comment>
<protein>
    <recommendedName>
        <fullName evidence="5">N-alpha-acetyltransferase 40</fullName>
        <ecNumber evidence="4">2.3.1.257</ecNumber>
    </recommendedName>
</protein>
<keyword evidence="8" id="KW-0539">Nucleus</keyword>
<evidence type="ECO:0000256" key="11">
    <source>
        <dbReference type="ARBA" id="ARBA00049524"/>
    </source>
</evidence>
<evidence type="ECO:0000256" key="9">
    <source>
        <dbReference type="ARBA" id="ARBA00023315"/>
    </source>
</evidence>
<evidence type="ECO:0000256" key="2">
    <source>
        <dbReference type="ARBA" id="ARBA00004496"/>
    </source>
</evidence>
<feature type="domain" description="N-acetyltransferase" evidence="12">
    <location>
        <begin position="82"/>
        <end position="256"/>
    </location>
</feature>
<evidence type="ECO:0000256" key="1">
    <source>
        <dbReference type="ARBA" id="ARBA00004123"/>
    </source>
</evidence>
<evidence type="ECO:0000256" key="10">
    <source>
        <dbReference type="ARBA" id="ARBA00047821"/>
    </source>
</evidence>
<evidence type="ECO:0000313" key="13">
    <source>
        <dbReference type="EMBL" id="KAF6223101.1"/>
    </source>
</evidence>
<evidence type="ECO:0000313" key="14">
    <source>
        <dbReference type="Proteomes" id="UP000578531"/>
    </source>
</evidence>
<dbReference type="InterPro" id="IPR039949">
    <property type="entry name" value="NAA40"/>
</dbReference>
<evidence type="ECO:0000256" key="6">
    <source>
        <dbReference type="ARBA" id="ARBA00022490"/>
    </source>
</evidence>
<dbReference type="EMBL" id="JACCJC010000141">
    <property type="protein sequence ID" value="KAF6223101.1"/>
    <property type="molecule type" value="Genomic_DNA"/>
</dbReference>
<dbReference type="CDD" id="cd04301">
    <property type="entry name" value="NAT_SF"/>
    <property type="match status" value="1"/>
</dbReference>
<dbReference type="SUPFAM" id="SSF55729">
    <property type="entry name" value="Acyl-CoA N-acyltransferases (Nat)"/>
    <property type="match status" value="1"/>
</dbReference>
<dbReference type="PANTHER" id="PTHR20531:SF1">
    <property type="entry name" value="N-ALPHA-ACETYLTRANSFERASE 40"/>
    <property type="match status" value="1"/>
</dbReference>